<dbReference type="SMART" id="SM00062">
    <property type="entry name" value="PBPb"/>
    <property type="match status" value="1"/>
</dbReference>
<keyword evidence="5" id="KW-1185">Reference proteome</keyword>
<evidence type="ECO:0000313" key="4">
    <source>
        <dbReference type="EMBL" id="MEI4551809.1"/>
    </source>
</evidence>
<proteinExistence type="inferred from homology"/>
<dbReference type="SUPFAM" id="SSF53850">
    <property type="entry name" value="Periplasmic binding protein-like II"/>
    <property type="match status" value="1"/>
</dbReference>
<evidence type="ECO:0000256" key="1">
    <source>
        <dbReference type="ARBA" id="ARBA00010333"/>
    </source>
</evidence>
<dbReference type="PANTHER" id="PTHR35936:SF19">
    <property type="entry name" value="AMINO-ACID-BINDING PROTEIN YXEM-RELATED"/>
    <property type="match status" value="1"/>
</dbReference>
<dbReference type="Proteomes" id="UP001382455">
    <property type="component" value="Unassembled WGS sequence"/>
</dbReference>
<sequence length="247" mass="27889">MLKYVCLALVLFACDLFSCDITVRVEQYSAQSQKVTGRWQGLDVELAELLLNEAHCEFDFVDLPWARSLKLLENGEIDLMMSVTKTDEREQFAYFVGPQRFETLVFVSPPMSEEITQVTQLFSLNNPVAIQTGSFYGEAFMNTLAQSERNKDKIVWVTNNQTKAILLKSQRISGYLEAKLNIMFEQQQGTAMPNLKIHPLIVNKAAVYFAFSKQSVSPALVSKLKHAFLVLQKSGKIDSILAKYGAK</sequence>
<name>A0ABU8EXU4_9GAMM</name>
<evidence type="ECO:0000313" key="5">
    <source>
        <dbReference type="Proteomes" id="UP001382455"/>
    </source>
</evidence>
<reference evidence="4 5" key="1">
    <citation type="submission" date="2023-12" db="EMBL/GenBank/DDBJ databases">
        <title>Friends and Foes: Symbiotic and Algicidal bacterial influence on Karenia brevis blooms.</title>
        <authorList>
            <person name="Fei C."/>
            <person name="Mohamed A.R."/>
            <person name="Booker A."/>
            <person name="Arshad M."/>
            <person name="Klass S."/>
            <person name="Ahn S."/>
            <person name="Gilbert P.M."/>
            <person name="Heil C.A."/>
            <person name="Martinez J.M."/>
            <person name="Amin S.A."/>
        </authorList>
    </citation>
    <scope>NUCLEOTIDE SEQUENCE [LARGE SCALE GENOMIC DNA]</scope>
    <source>
        <strain evidence="4 5">CE15</strain>
    </source>
</reference>
<dbReference type="Pfam" id="PF00497">
    <property type="entry name" value="SBP_bac_3"/>
    <property type="match status" value="1"/>
</dbReference>
<organism evidence="4 5">
    <name type="scientific">Pseudoalteromonas spongiae</name>
    <dbReference type="NCBI Taxonomy" id="298657"/>
    <lineage>
        <taxon>Bacteria</taxon>
        <taxon>Pseudomonadati</taxon>
        <taxon>Pseudomonadota</taxon>
        <taxon>Gammaproteobacteria</taxon>
        <taxon>Alteromonadales</taxon>
        <taxon>Pseudoalteromonadaceae</taxon>
        <taxon>Pseudoalteromonas</taxon>
    </lineage>
</organism>
<protein>
    <submittedName>
        <fullName evidence="4">Transporter substrate-binding domain-containing protein</fullName>
    </submittedName>
</protein>
<dbReference type="EMBL" id="JBAWKS010000002">
    <property type="protein sequence ID" value="MEI4551809.1"/>
    <property type="molecule type" value="Genomic_DNA"/>
</dbReference>
<dbReference type="Gene3D" id="3.40.190.10">
    <property type="entry name" value="Periplasmic binding protein-like II"/>
    <property type="match status" value="2"/>
</dbReference>
<dbReference type="InterPro" id="IPR001638">
    <property type="entry name" value="Solute-binding_3/MltF_N"/>
</dbReference>
<dbReference type="RefSeq" id="WP_336436720.1">
    <property type="nucleotide sequence ID" value="NZ_JBAWKS010000002.1"/>
</dbReference>
<evidence type="ECO:0000259" key="3">
    <source>
        <dbReference type="SMART" id="SM00062"/>
    </source>
</evidence>
<keyword evidence="2" id="KW-0732">Signal</keyword>
<feature type="domain" description="Solute-binding protein family 3/N-terminal" evidence="3">
    <location>
        <begin position="22"/>
        <end position="247"/>
    </location>
</feature>
<comment type="similarity">
    <text evidence="1">Belongs to the bacterial solute-binding protein 3 family.</text>
</comment>
<evidence type="ECO:0000256" key="2">
    <source>
        <dbReference type="ARBA" id="ARBA00022729"/>
    </source>
</evidence>
<comment type="caution">
    <text evidence="4">The sequence shown here is derived from an EMBL/GenBank/DDBJ whole genome shotgun (WGS) entry which is preliminary data.</text>
</comment>
<dbReference type="PANTHER" id="PTHR35936">
    <property type="entry name" value="MEMBRANE-BOUND LYTIC MUREIN TRANSGLYCOSYLASE F"/>
    <property type="match status" value="1"/>
</dbReference>
<accession>A0ABU8EXU4</accession>
<gene>
    <name evidence="4" type="ORF">WAE96_19190</name>
</gene>